<feature type="compositionally biased region" description="Basic and acidic residues" evidence="1">
    <location>
        <begin position="116"/>
        <end position="144"/>
    </location>
</feature>
<reference evidence="2" key="1">
    <citation type="submission" date="2020-03" db="EMBL/GenBank/DDBJ databases">
        <authorList>
            <person name="Weist P."/>
        </authorList>
    </citation>
    <scope>NUCLEOTIDE SEQUENCE</scope>
</reference>
<feature type="compositionally biased region" description="Basic and acidic residues" evidence="1">
    <location>
        <begin position="45"/>
        <end position="57"/>
    </location>
</feature>
<accession>A0A9N7THZ4</accession>
<protein>
    <submittedName>
        <fullName evidence="2">Uncharacterized protein</fullName>
    </submittedName>
</protein>
<comment type="caution">
    <text evidence="2">The sequence shown here is derived from an EMBL/GenBank/DDBJ whole genome shotgun (WGS) entry which is preliminary data.</text>
</comment>
<dbReference type="Proteomes" id="UP001153269">
    <property type="component" value="Unassembled WGS sequence"/>
</dbReference>
<evidence type="ECO:0000313" key="3">
    <source>
        <dbReference type="Proteomes" id="UP001153269"/>
    </source>
</evidence>
<feature type="region of interest" description="Disordered" evidence="1">
    <location>
        <begin position="232"/>
        <end position="256"/>
    </location>
</feature>
<gene>
    <name evidence="2" type="ORF">PLEPLA_LOCUS80</name>
</gene>
<evidence type="ECO:0000256" key="1">
    <source>
        <dbReference type="SAM" id="MobiDB-lite"/>
    </source>
</evidence>
<feature type="region of interest" description="Disordered" evidence="1">
    <location>
        <begin position="1"/>
        <end position="144"/>
    </location>
</feature>
<organism evidence="2 3">
    <name type="scientific">Pleuronectes platessa</name>
    <name type="common">European plaice</name>
    <dbReference type="NCBI Taxonomy" id="8262"/>
    <lineage>
        <taxon>Eukaryota</taxon>
        <taxon>Metazoa</taxon>
        <taxon>Chordata</taxon>
        <taxon>Craniata</taxon>
        <taxon>Vertebrata</taxon>
        <taxon>Euteleostomi</taxon>
        <taxon>Actinopterygii</taxon>
        <taxon>Neopterygii</taxon>
        <taxon>Teleostei</taxon>
        <taxon>Neoteleostei</taxon>
        <taxon>Acanthomorphata</taxon>
        <taxon>Carangaria</taxon>
        <taxon>Pleuronectiformes</taxon>
        <taxon>Pleuronectoidei</taxon>
        <taxon>Pleuronectidae</taxon>
        <taxon>Pleuronectes</taxon>
    </lineage>
</organism>
<feature type="compositionally biased region" description="Polar residues" evidence="1">
    <location>
        <begin position="30"/>
        <end position="40"/>
    </location>
</feature>
<keyword evidence="3" id="KW-1185">Reference proteome</keyword>
<proteinExistence type="predicted"/>
<name>A0A9N7THZ4_PLEPL</name>
<evidence type="ECO:0000313" key="2">
    <source>
        <dbReference type="EMBL" id="CAB1412389.1"/>
    </source>
</evidence>
<feature type="compositionally biased region" description="Basic and acidic residues" evidence="1">
    <location>
        <begin position="1"/>
        <end position="19"/>
    </location>
</feature>
<dbReference type="EMBL" id="CADEAL010000001">
    <property type="protein sequence ID" value="CAB1412389.1"/>
    <property type="molecule type" value="Genomic_DNA"/>
</dbReference>
<feature type="compositionally biased region" description="Basic and acidic residues" evidence="1">
    <location>
        <begin position="74"/>
        <end position="103"/>
    </location>
</feature>
<sequence>MGRRDDAVEESVRKRGEARGRRRGKPAVQHSLNYSSTSEWVASDGKGKTKREVEREERKRKRERKRGDEEQEEETARFSRKLCLEERQRRTVHPDRPKYREIIGGEGSRLAGRRPKRDERGMEAVGVGERRDAGEETDRRRGDRQHCCNTKKESAAYAHRRVQFASVDSHSDAAGLSEDSSEQGERGVYYSRRLLRCGWQAVRYECPALLFILQSGPATVCHLVAENDSQPLDYEDAGPTADQSRESGIGFGLSPN</sequence>
<dbReference type="AlphaFoldDB" id="A0A9N7THZ4"/>